<dbReference type="SUPFAM" id="SSF103039">
    <property type="entry name" value="CheC-like"/>
    <property type="match status" value="1"/>
</dbReference>
<name>A0A6P1Z909_9BACT</name>
<dbReference type="RefSeq" id="WP_144307609.1">
    <property type="nucleotide sequence ID" value="NZ_QMIF01000241.1"/>
</dbReference>
<proteinExistence type="predicted"/>
<accession>A0A6P1Z909</accession>
<dbReference type="Proteomes" id="UP000434052">
    <property type="component" value="Unassembled WGS sequence"/>
</dbReference>
<dbReference type="CDD" id="cd17906">
    <property type="entry name" value="CheX"/>
    <property type="match status" value="1"/>
</dbReference>
<dbReference type="InterPro" id="IPR028051">
    <property type="entry name" value="CheX-like_dom"/>
</dbReference>
<dbReference type="OrthoDB" id="9790435at2"/>
<dbReference type="PANTHER" id="PTHR39452:SF1">
    <property type="entry name" value="CHEY-P PHOSPHATASE CHEX"/>
    <property type="match status" value="1"/>
</dbReference>
<dbReference type="AlphaFoldDB" id="A0A6P1Z909"/>
<reference evidence="3 4" key="1">
    <citation type="submission" date="2018-06" db="EMBL/GenBank/DDBJ databases">
        <title>Complete genome of Desulfovibrio marinus P48SEP.</title>
        <authorList>
            <person name="Crispim J.S."/>
            <person name="Vidigal P.M.P."/>
            <person name="Silva L.C.F."/>
            <person name="Araujo L.C."/>
            <person name="Laguardia C.N."/>
            <person name="Dias R.S."/>
            <person name="Sousa M.P."/>
            <person name="Paula S.O."/>
            <person name="Silva C."/>
        </authorList>
    </citation>
    <scope>NUCLEOTIDE SEQUENCE [LARGE SCALE GENOMIC DNA]</scope>
    <source>
        <strain evidence="3 4">P48SEP</strain>
    </source>
</reference>
<comment type="caution">
    <text evidence="3">The sequence shown here is derived from an EMBL/GenBank/DDBJ whole genome shotgun (WGS) entry which is preliminary data.</text>
</comment>
<evidence type="ECO:0000313" key="4">
    <source>
        <dbReference type="Proteomes" id="UP000434052"/>
    </source>
</evidence>
<gene>
    <name evidence="3" type="ORF">DQK91_22935</name>
</gene>
<dbReference type="EMBL" id="QMIF01000241">
    <property type="protein sequence ID" value="TVM26213.1"/>
    <property type="molecule type" value="Genomic_DNA"/>
</dbReference>
<keyword evidence="1" id="KW-0145">Chemotaxis</keyword>
<dbReference type="InterPro" id="IPR038756">
    <property type="entry name" value="CheX-like"/>
</dbReference>
<protein>
    <submittedName>
        <fullName evidence="3">Chemotaxis protein CheX</fullName>
    </submittedName>
</protein>
<dbReference type="GO" id="GO:0006935">
    <property type="term" value="P:chemotaxis"/>
    <property type="evidence" value="ECO:0007669"/>
    <property type="project" value="UniProtKB-KW"/>
</dbReference>
<dbReference type="InterPro" id="IPR028976">
    <property type="entry name" value="CheC-like_sf"/>
</dbReference>
<evidence type="ECO:0000259" key="2">
    <source>
        <dbReference type="Pfam" id="PF13690"/>
    </source>
</evidence>
<organism evidence="3 4">
    <name type="scientific">Oceanidesulfovibrio marinus</name>
    <dbReference type="NCBI Taxonomy" id="370038"/>
    <lineage>
        <taxon>Bacteria</taxon>
        <taxon>Pseudomonadati</taxon>
        <taxon>Thermodesulfobacteriota</taxon>
        <taxon>Desulfovibrionia</taxon>
        <taxon>Desulfovibrionales</taxon>
        <taxon>Desulfovibrionaceae</taxon>
        <taxon>Oceanidesulfovibrio</taxon>
    </lineage>
</organism>
<dbReference type="Gene3D" id="3.40.1550.10">
    <property type="entry name" value="CheC-like"/>
    <property type="match status" value="1"/>
</dbReference>
<feature type="domain" description="Chemotaxis phosphatase CheX-like" evidence="2">
    <location>
        <begin position="33"/>
        <end position="129"/>
    </location>
</feature>
<dbReference type="PANTHER" id="PTHR39452">
    <property type="entry name" value="CHEY-P PHOSPHATASE CHEX"/>
    <property type="match status" value="1"/>
</dbReference>
<evidence type="ECO:0000313" key="3">
    <source>
        <dbReference type="EMBL" id="TVM26213.1"/>
    </source>
</evidence>
<dbReference type="Pfam" id="PF13690">
    <property type="entry name" value="CheX"/>
    <property type="match status" value="1"/>
</dbReference>
<evidence type="ECO:0000256" key="1">
    <source>
        <dbReference type="ARBA" id="ARBA00022500"/>
    </source>
</evidence>
<sequence>MPATGSVLATMPRIETEPVRPFFQKDNTATGDIAAIRGVTGSTNRSISVSLPKSCDIAVVKAMLGDDIEEILQEAKDAVAEIANMISAQERASLAAMGLNFAGTTTAVVMGDNQTITHITSNPVVSIPCRTAYGEFYLEFVFE</sequence>